<proteinExistence type="predicted"/>
<dbReference type="AlphaFoldDB" id="A0A4R8MLH8"/>
<evidence type="ECO:0000313" key="2">
    <source>
        <dbReference type="Proteomes" id="UP000294684"/>
    </source>
</evidence>
<sequence>MIQKLSPFVLTLLLLIHCGSFPVGEKRFNELVTNKVKARAAYDFDCPMGDVKVNIIDNKNFGANGCRQRATYTIYPADCSPTTTHEAGIENYCQLIRN</sequence>
<name>A0A4R8MLH8_LEPME</name>
<dbReference type="Proteomes" id="UP000294684">
    <property type="component" value="Unassembled WGS sequence"/>
</dbReference>
<dbReference type="RefSeq" id="WP_004784502.1">
    <property type="nucleotide sequence ID" value="NZ_SORO01000003.1"/>
</dbReference>
<reference evidence="1 2" key="1">
    <citation type="submission" date="2019-03" db="EMBL/GenBank/DDBJ databases">
        <title>Genomic Encyclopedia of Archaeal and Bacterial Type Strains, Phase II (KMG-II): from individual species to whole genera.</title>
        <authorList>
            <person name="Goeker M."/>
        </authorList>
    </citation>
    <scope>NUCLEOTIDE SEQUENCE [LARGE SCALE GENOMIC DNA]</scope>
    <source>
        <strain evidence="1 2">DSM 21537</strain>
    </source>
</reference>
<dbReference type="EMBL" id="SORO01000003">
    <property type="protein sequence ID" value="TDY67976.1"/>
    <property type="molecule type" value="Genomic_DNA"/>
</dbReference>
<gene>
    <name evidence="1" type="ORF">CLV96_3532</name>
</gene>
<dbReference type="STRING" id="1193051.LEP1GSC017_0753"/>
<keyword evidence="2" id="KW-1185">Reference proteome</keyword>
<dbReference type="OrthoDB" id="332610at2"/>
<accession>A0A4R8MLH8</accession>
<dbReference type="GeneID" id="79828796"/>
<evidence type="ECO:0000313" key="1">
    <source>
        <dbReference type="EMBL" id="TDY67976.1"/>
    </source>
</evidence>
<comment type="caution">
    <text evidence="1">The sequence shown here is derived from an EMBL/GenBank/DDBJ whole genome shotgun (WGS) entry which is preliminary data.</text>
</comment>
<organism evidence="1 2">
    <name type="scientific">Leptospira meyeri</name>
    <dbReference type="NCBI Taxonomy" id="29508"/>
    <lineage>
        <taxon>Bacteria</taxon>
        <taxon>Pseudomonadati</taxon>
        <taxon>Spirochaetota</taxon>
        <taxon>Spirochaetia</taxon>
        <taxon>Leptospirales</taxon>
        <taxon>Leptospiraceae</taxon>
        <taxon>Leptospira</taxon>
    </lineage>
</organism>
<protein>
    <submittedName>
        <fullName evidence="1">Uncharacterized protein</fullName>
    </submittedName>
</protein>